<evidence type="ECO:0000256" key="6">
    <source>
        <dbReference type="ARBA" id="ARBA00023136"/>
    </source>
</evidence>
<feature type="transmembrane region" description="Helical" evidence="7">
    <location>
        <begin position="209"/>
        <end position="228"/>
    </location>
</feature>
<keyword evidence="10" id="KW-1185">Reference proteome</keyword>
<dbReference type="InterPro" id="IPR020846">
    <property type="entry name" value="MFS_dom"/>
</dbReference>
<feature type="transmembrane region" description="Helical" evidence="7">
    <location>
        <begin position="305"/>
        <end position="324"/>
    </location>
</feature>
<evidence type="ECO:0000259" key="8">
    <source>
        <dbReference type="PROSITE" id="PS50850"/>
    </source>
</evidence>
<organism evidence="9 10">
    <name type="scientific">Microbacterium koreense</name>
    <dbReference type="NCBI Taxonomy" id="323761"/>
    <lineage>
        <taxon>Bacteria</taxon>
        <taxon>Bacillati</taxon>
        <taxon>Actinomycetota</taxon>
        <taxon>Actinomycetes</taxon>
        <taxon>Micrococcales</taxon>
        <taxon>Microbacteriaceae</taxon>
        <taxon>Microbacterium</taxon>
    </lineage>
</organism>
<evidence type="ECO:0000313" key="9">
    <source>
        <dbReference type="EMBL" id="MFD0779765.1"/>
    </source>
</evidence>
<dbReference type="Pfam" id="PF07690">
    <property type="entry name" value="MFS_1"/>
    <property type="match status" value="1"/>
</dbReference>
<dbReference type="InterPro" id="IPR011701">
    <property type="entry name" value="MFS"/>
</dbReference>
<dbReference type="Gene3D" id="1.20.1250.20">
    <property type="entry name" value="MFS general substrate transporter like domains"/>
    <property type="match status" value="2"/>
</dbReference>
<dbReference type="InterPro" id="IPR050171">
    <property type="entry name" value="MFS_Transporters"/>
</dbReference>
<feature type="transmembrane region" description="Helical" evidence="7">
    <location>
        <begin position="139"/>
        <end position="161"/>
    </location>
</feature>
<evidence type="ECO:0000256" key="1">
    <source>
        <dbReference type="ARBA" id="ARBA00004651"/>
    </source>
</evidence>
<feature type="transmembrane region" description="Helical" evidence="7">
    <location>
        <begin position="336"/>
        <end position="356"/>
    </location>
</feature>
<comment type="subcellular location">
    <subcellularLocation>
        <location evidence="1">Cell membrane</location>
        <topology evidence="1">Multi-pass membrane protein</topology>
    </subcellularLocation>
</comment>
<dbReference type="SUPFAM" id="SSF103473">
    <property type="entry name" value="MFS general substrate transporter"/>
    <property type="match status" value="1"/>
</dbReference>
<sequence length="406" mass="40811">MPSRPAPTLAALVGGVYLPMLLAQIGVGALIPIIPHAAVTLGATLAIAGVMSALLPAARAAFDIPGGTLLARIGLRRTMLAACAIAVVAYAVAALHLSIWLLAVAIAVVGLSSASLLVATQTALNALVPANRHASTMAALSAVVSVGGIAGPLIGSAIIGASSIWVVMWFCAAATVLAAVAIVLSPLLRQAEASTGERVATRTVLARNRAVLSTVGLGVFFGCVLRGVPQMGLPLWTEHLGFDPATTSLVYAIFAGGVLAGTPVSAFLARRFGRLTPLTITLTGSAALTVVLVFTHATVDVTVCAGALGVLIGIGSGLFLTMATDVVHEDQAEFFGVWRVLIDGGLTAAPILLAVASAASLLAGGLVLGAAMAVPSGILIARFLPRYTPQASRRARRAAGLPVDAG</sequence>
<keyword evidence="2" id="KW-0813">Transport</keyword>
<feature type="transmembrane region" description="Helical" evidence="7">
    <location>
        <begin position="99"/>
        <end position="119"/>
    </location>
</feature>
<evidence type="ECO:0000256" key="4">
    <source>
        <dbReference type="ARBA" id="ARBA00022692"/>
    </source>
</evidence>
<feature type="transmembrane region" description="Helical" evidence="7">
    <location>
        <begin position="362"/>
        <end position="384"/>
    </location>
</feature>
<dbReference type="InterPro" id="IPR001958">
    <property type="entry name" value="Tet-R_TetA/multi-R_MdtG-like"/>
</dbReference>
<dbReference type="InterPro" id="IPR036259">
    <property type="entry name" value="MFS_trans_sf"/>
</dbReference>
<dbReference type="PANTHER" id="PTHR23517">
    <property type="entry name" value="RESISTANCE PROTEIN MDTM, PUTATIVE-RELATED-RELATED"/>
    <property type="match status" value="1"/>
</dbReference>
<gene>
    <name evidence="9" type="ORF">ACFQZV_00445</name>
</gene>
<keyword evidence="4 7" id="KW-0812">Transmembrane</keyword>
<evidence type="ECO:0000256" key="5">
    <source>
        <dbReference type="ARBA" id="ARBA00022989"/>
    </source>
</evidence>
<feature type="domain" description="Major facilitator superfamily (MFS) profile" evidence="8">
    <location>
        <begin position="12"/>
        <end position="388"/>
    </location>
</feature>
<dbReference type="PRINTS" id="PR01035">
    <property type="entry name" value="TCRTETA"/>
</dbReference>
<protein>
    <submittedName>
        <fullName evidence="9">MFS transporter</fullName>
    </submittedName>
</protein>
<dbReference type="EMBL" id="JBHTIM010000001">
    <property type="protein sequence ID" value="MFD0779765.1"/>
    <property type="molecule type" value="Genomic_DNA"/>
</dbReference>
<proteinExistence type="predicted"/>
<keyword evidence="3" id="KW-1003">Cell membrane</keyword>
<keyword evidence="6 7" id="KW-0472">Membrane</keyword>
<name>A0ABW2ZMN6_9MICO</name>
<dbReference type="PROSITE" id="PS50850">
    <property type="entry name" value="MFS"/>
    <property type="match status" value="1"/>
</dbReference>
<keyword evidence="5 7" id="KW-1133">Transmembrane helix</keyword>
<comment type="caution">
    <text evidence="9">The sequence shown here is derived from an EMBL/GenBank/DDBJ whole genome shotgun (WGS) entry which is preliminary data.</text>
</comment>
<feature type="transmembrane region" description="Helical" evidence="7">
    <location>
        <begin position="280"/>
        <end position="299"/>
    </location>
</feature>
<feature type="transmembrane region" description="Helical" evidence="7">
    <location>
        <begin position="167"/>
        <end position="188"/>
    </location>
</feature>
<accession>A0ABW2ZMN6</accession>
<feature type="transmembrane region" description="Helical" evidence="7">
    <location>
        <begin position="75"/>
        <end position="93"/>
    </location>
</feature>
<dbReference type="RefSeq" id="WP_378753675.1">
    <property type="nucleotide sequence ID" value="NZ_JBHSSV010000018.1"/>
</dbReference>
<dbReference type="Proteomes" id="UP001597042">
    <property type="component" value="Unassembled WGS sequence"/>
</dbReference>
<evidence type="ECO:0000256" key="3">
    <source>
        <dbReference type="ARBA" id="ARBA00022475"/>
    </source>
</evidence>
<feature type="transmembrane region" description="Helical" evidence="7">
    <location>
        <begin position="33"/>
        <end position="55"/>
    </location>
</feature>
<evidence type="ECO:0000256" key="2">
    <source>
        <dbReference type="ARBA" id="ARBA00022448"/>
    </source>
</evidence>
<reference evidence="10" key="1">
    <citation type="journal article" date="2019" name="Int. J. Syst. Evol. Microbiol.">
        <title>The Global Catalogue of Microorganisms (GCM) 10K type strain sequencing project: providing services to taxonomists for standard genome sequencing and annotation.</title>
        <authorList>
            <consortium name="The Broad Institute Genomics Platform"/>
            <consortium name="The Broad Institute Genome Sequencing Center for Infectious Disease"/>
            <person name="Wu L."/>
            <person name="Ma J."/>
        </authorList>
    </citation>
    <scope>NUCLEOTIDE SEQUENCE [LARGE SCALE GENOMIC DNA]</scope>
    <source>
        <strain evidence="10">CCUG 50754</strain>
    </source>
</reference>
<evidence type="ECO:0000256" key="7">
    <source>
        <dbReference type="SAM" id="Phobius"/>
    </source>
</evidence>
<evidence type="ECO:0000313" key="10">
    <source>
        <dbReference type="Proteomes" id="UP001597042"/>
    </source>
</evidence>
<feature type="transmembrane region" description="Helical" evidence="7">
    <location>
        <begin position="248"/>
        <end position="268"/>
    </location>
</feature>